<dbReference type="PANTHER" id="PTHR43664">
    <property type="entry name" value="MONOAMINE OXIDASE-RELATED"/>
    <property type="match status" value="1"/>
</dbReference>
<keyword evidence="4" id="KW-1185">Reference proteome</keyword>
<dbReference type="Proteomes" id="UP000317344">
    <property type="component" value="Chromosome"/>
</dbReference>
<evidence type="ECO:0000259" key="2">
    <source>
        <dbReference type="Pfam" id="PF01575"/>
    </source>
</evidence>
<dbReference type="AlphaFoldDB" id="A0A516WZ50"/>
<dbReference type="EMBL" id="CP041765">
    <property type="protein sequence ID" value="QDQ96020.1"/>
    <property type="molecule type" value="Genomic_DNA"/>
</dbReference>
<name>A0A516WZ50_9ACTN</name>
<dbReference type="PANTHER" id="PTHR43664:SF1">
    <property type="entry name" value="BETA-METHYLMALYL-COA DEHYDRATASE"/>
    <property type="match status" value="1"/>
</dbReference>
<dbReference type="InterPro" id="IPR052342">
    <property type="entry name" value="MCH/BMMD"/>
</dbReference>
<protein>
    <submittedName>
        <fullName evidence="3">MaoC family dehydratase</fullName>
    </submittedName>
</protein>
<comment type="similarity">
    <text evidence="1">Belongs to the enoyl-CoA hydratase/isomerase family.</text>
</comment>
<dbReference type="SUPFAM" id="SSF54637">
    <property type="entry name" value="Thioesterase/thiol ester dehydrase-isomerase"/>
    <property type="match status" value="1"/>
</dbReference>
<proteinExistence type="inferred from homology"/>
<sequence length="167" mass="18538">MTDSWQTASIGVRDFANPVSDRWLEDYVSGDVFEYGSITVTEADILEFAHRYDPQSIHIDEDAAREGPFGGLIASGWQTASVFMRMFADNFLTAVGSLSSPGIDELRWTAPVRPGDTLRIRVTVDESRRSRSKPDRGIIHTTGEMFNQDGTVVLTLRAMNLIAARPV</sequence>
<accession>A0A516WZ50</accession>
<dbReference type="OrthoDB" id="9797938at2"/>
<evidence type="ECO:0000256" key="1">
    <source>
        <dbReference type="ARBA" id="ARBA00005254"/>
    </source>
</evidence>
<reference evidence="3 4" key="2">
    <citation type="submission" date="2019-07" db="EMBL/GenBank/DDBJ databases">
        <authorList>
            <person name="Huang Y."/>
        </authorList>
    </citation>
    <scope>NUCLEOTIDE SEQUENCE [LARGE SCALE GENOMIC DNA]</scope>
    <source>
        <strain evidence="3 4">HY188</strain>
    </source>
</reference>
<gene>
    <name evidence="3" type="ORF">FO059_00035</name>
</gene>
<feature type="domain" description="MaoC-like" evidence="2">
    <location>
        <begin position="36"/>
        <end position="132"/>
    </location>
</feature>
<dbReference type="KEGG" id="toy:FO059_00035"/>
<evidence type="ECO:0000313" key="4">
    <source>
        <dbReference type="Proteomes" id="UP000317344"/>
    </source>
</evidence>
<evidence type="ECO:0000313" key="3">
    <source>
        <dbReference type="EMBL" id="QDQ96020.1"/>
    </source>
</evidence>
<dbReference type="Pfam" id="PF01575">
    <property type="entry name" value="MaoC_dehydratas"/>
    <property type="match status" value="1"/>
</dbReference>
<dbReference type="InterPro" id="IPR029069">
    <property type="entry name" value="HotDog_dom_sf"/>
</dbReference>
<dbReference type="Gene3D" id="3.10.129.10">
    <property type="entry name" value="Hotdog Thioesterase"/>
    <property type="match status" value="1"/>
</dbReference>
<dbReference type="RefSeq" id="WP_143905296.1">
    <property type="nucleotide sequence ID" value="NZ_CP041765.1"/>
</dbReference>
<dbReference type="InterPro" id="IPR002539">
    <property type="entry name" value="MaoC-like_dom"/>
</dbReference>
<reference evidence="3 4" key="1">
    <citation type="submission" date="2019-07" db="EMBL/GenBank/DDBJ databases">
        <title>Tomitella cavernea sp. nov., an actinomycete isolated from soil.</title>
        <authorList>
            <person name="Cheng J."/>
        </authorList>
    </citation>
    <scope>NUCLEOTIDE SEQUENCE [LARGE SCALE GENOMIC DNA]</scope>
    <source>
        <strain evidence="3 4">HY188</strain>
    </source>
</reference>
<dbReference type="CDD" id="cd03454">
    <property type="entry name" value="YdeM"/>
    <property type="match status" value="1"/>
</dbReference>
<organism evidence="3 4">
    <name type="scientific">Tomitella fengzijianii</name>
    <dbReference type="NCBI Taxonomy" id="2597660"/>
    <lineage>
        <taxon>Bacteria</taxon>
        <taxon>Bacillati</taxon>
        <taxon>Actinomycetota</taxon>
        <taxon>Actinomycetes</taxon>
        <taxon>Mycobacteriales</taxon>
        <taxon>Tomitella</taxon>
    </lineage>
</organism>